<dbReference type="AlphaFoldDB" id="A0A914RFU7"/>
<dbReference type="Proteomes" id="UP000887564">
    <property type="component" value="Unplaced"/>
</dbReference>
<dbReference type="SUPFAM" id="SSF57997">
    <property type="entry name" value="Tropomyosin"/>
    <property type="match status" value="1"/>
</dbReference>
<dbReference type="WBParaSite" id="PEQ_0000364601-mRNA-1">
    <property type="protein sequence ID" value="PEQ_0000364601-mRNA-1"/>
    <property type="gene ID" value="PEQ_0000364601"/>
</dbReference>
<dbReference type="Gene3D" id="1.20.5.1700">
    <property type="match status" value="1"/>
</dbReference>
<name>A0A914RFU7_PAREQ</name>
<organism evidence="2 3">
    <name type="scientific">Parascaris equorum</name>
    <name type="common">Equine roundworm</name>
    <dbReference type="NCBI Taxonomy" id="6256"/>
    <lineage>
        <taxon>Eukaryota</taxon>
        <taxon>Metazoa</taxon>
        <taxon>Ecdysozoa</taxon>
        <taxon>Nematoda</taxon>
        <taxon>Chromadorea</taxon>
        <taxon>Rhabditida</taxon>
        <taxon>Spirurina</taxon>
        <taxon>Ascaridomorpha</taxon>
        <taxon>Ascaridoidea</taxon>
        <taxon>Ascarididae</taxon>
        <taxon>Parascaris</taxon>
    </lineage>
</organism>
<proteinExistence type="predicted"/>
<sequence length="110" mass="12554">MLNIPEVFLFFVNKRFRAAAFENALREKDERIGDLQHELDDLRTAKLETPGDAVHTEVAQLNAKIQGLEEKLHESEKALDEAPKTDEIKVNELENAVKDKDELIGSLRNE</sequence>
<evidence type="ECO:0000313" key="3">
    <source>
        <dbReference type="WBParaSite" id="PEQ_0000364601-mRNA-1"/>
    </source>
</evidence>
<protein>
    <submittedName>
        <fullName evidence="3">Uncharacterized protein</fullName>
    </submittedName>
</protein>
<evidence type="ECO:0000313" key="2">
    <source>
        <dbReference type="Proteomes" id="UP000887564"/>
    </source>
</evidence>
<accession>A0A914RFU7</accession>
<reference evidence="3" key="1">
    <citation type="submission" date="2022-11" db="UniProtKB">
        <authorList>
            <consortium name="WormBaseParasite"/>
        </authorList>
    </citation>
    <scope>IDENTIFICATION</scope>
</reference>
<feature type="coiled-coil region" evidence="1">
    <location>
        <begin position="18"/>
        <end position="110"/>
    </location>
</feature>
<evidence type="ECO:0000256" key="1">
    <source>
        <dbReference type="SAM" id="Coils"/>
    </source>
</evidence>
<keyword evidence="2" id="KW-1185">Reference proteome</keyword>
<keyword evidence="1" id="KW-0175">Coiled coil</keyword>